<gene>
    <name evidence="2" type="ORF">L203_105033</name>
</gene>
<dbReference type="GO" id="GO:0047372">
    <property type="term" value="F:monoacylglycerol lipase activity"/>
    <property type="evidence" value="ECO:0007669"/>
    <property type="project" value="TreeGrafter"/>
</dbReference>
<evidence type="ECO:0000259" key="1">
    <source>
        <dbReference type="Pfam" id="PF12697"/>
    </source>
</evidence>
<name>A0A1E3I3C2_9TREE</name>
<protein>
    <recommendedName>
        <fullName evidence="1">AB hydrolase-1 domain-containing protein</fullName>
    </recommendedName>
</protein>
<dbReference type="GO" id="GO:0005789">
    <property type="term" value="C:endoplasmic reticulum membrane"/>
    <property type="evidence" value="ECO:0007669"/>
    <property type="project" value="TreeGrafter"/>
</dbReference>
<dbReference type="KEGG" id="cdep:91089242"/>
<dbReference type="GeneID" id="91089242"/>
<dbReference type="InterPro" id="IPR029058">
    <property type="entry name" value="AB_hydrolase_fold"/>
</dbReference>
<evidence type="ECO:0000313" key="3">
    <source>
        <dbReference type="Proteomes" id="UP000094043"/>
    </source>
</evidence>
<dbReference type="PANTHER" id="PTHR12277">
    <property type="entry name" value="ALPHA/BETA HYDROLASE DOMAIN-CONTAINING PROTEIN"/>
    <property type="match status" value="1"/>
</dbReference>
<evidence type="ECO:0000313" key="2">
    <source>
        <dbReference type="EMBL" id="WVN89803.1"/>
    </source>
</evidence>
<dbReference type="SUPFAM" id="SSF53474">
    <property type="entry name" value="alpha/beta-Hydrolases"/>
    <property type="match status" value="1"/>
</dbReference>
<dbReference type="RefSeq" id="XP_066070503.1">
    <property type="nucleotide sequence ID" value="XM_066214406.1"/>
</dbReference>
<dbReference type="GO" id="GO:0004622">
    <property type="term" value="F:phosphatidylcholine lysophospholipase activity"/>
    <property type="evidence" value="ECO:0007669"/>
    <property type="project" value="TreeGrafter"/>
</dbReference>
<sequence>MDTQYITKRARYLLAILFGLYCLVLGLLAVPAIQREFLFLHHVPMPLFPDFANPEKYGLAPFKTRNFKLNTFDGESIGAWHLLPRSTYTFLNPLPPQSALEEDIFKQALVDRPTIIYLHGNAGSRATSHRVRSYSAFSNHLDCNVIAIDYRGYADSSGIPTEEGLVLDAKAALDYVSDTVGAEQIREKVILVGQSLGTWTASGLAGLLANQGIAPRAITLIAPFSSVTKLLTSFRLFKFIPLLGPLGRFPTIQRYLQSFLIYPFDSSFVLANVTSPILLLHAANDDIIPHTHSSYLFQSLISPYINNSIRTDIMQEVDYPGWGVIRSFERKGKGEVVWWEGKEGGHNRLGWAEGTLDLIARVSGL</sequence>
<feature type="domain" description="AB hydrolase-1" evidence="1">
    <location>
        <begin position="115"/>
        <end position="254"/>
    </location>
</feature>
<reference evidence="2" key="2">
    <citation type="journal article" date="2022" name="Elife">
        <title>Obligate sexual reproduction of a homothallic fungus closely related to the Cryptococcus pathogenic species complex.</title>
        <authorList>
            <person name="Passer A.R."/>
            <person name="Clancey S.A."/>
            <person name="Shea T."/>
            <person name="David-Palma M."/>
            <person name="Averette A.F."/>
            <person name="Boekhout T."/>
            <person name="Porcel B.M."/>
            <person name="Nowrousian M."/>
            <person name="Cuomo C.A."/>
            <person name="Sun S."/>
            <person name="Heitman J."/>
            <person name="Coelho M.A."/>
        </authorList>
    </citation>
    <scope>NUCLEOTIDE SEQUENCE</scope>
    <source>
        <strain evidence="2">CBS 7841</strain>
    </source>
</reference>
<dbReference type="InterPro" id="IPR000073">
    <property type="entry name" value="AB_hydrolase_1"/>
</dbReference>
<accession>A0A1E3I3C2</accession>
<dbReference type="OrthoDB" id="446723at2759"/>
<keyword evidence="3" id="KW-1185">Reference proteome</keyword>
<proteinExistence type="predicted"/>
<dbReference type="EMBL" id="CP143789">
    <property type="protein sequence ID" value="WVN89803.1"/>
    <property type="molecule type" value="Genomic_DNA"/>
</dbReference>
<dbReference type="PANTHER" id="PTHR12277:SF194">
    <property type="entry name" value="FI04476P"/>
    <property type="match status" value="1"/>
</dbReference>
<dbReference type="Gene3D" id="3.40.50.1820">
    <property type="entry name" value="alpha/beta hydrolase"/>
    <property type="match status" value="1"/>
</dbReference>
<reference evidence="2" key="1">
    <citation type="submission" date="2016-06" db="EMBL/GenBank/DDBJ databases">
        <authorList>
            <person name="Cuomo C."/>
            <person name="Litvintseva A."/>
            <person name="Heitman J."/>
            <person name="Chen Y."/>
            <person name="Sun S."/>
            <person name="Springer D."/>
            <person name="Dromer F."/>
            <person name="Young S."/>
            <person name="Zeng Q."/>
            <person name="Chapman S."/>
            <person name="Gujja S."/>
            <person name="Saif S."/>
            <person name="Birren B."/>
        </authorList>
    </citation>
    <scope>NUCLEOTIDE SEQUENCE</scope>
    <source>
        <strain evidence="2">CBS 7841</strain>
    </source>
</reference>
<dbReference type="AlphaFoldDB" id="A0A1E3I3C2"/>
<dbReference type="GO" id="GO:0006660">
    <property type="term" value="P:phosphatidylserine catabolic process"/>
    <property type="evidence" value="ECO:0007669"/>
    <property type="project" value="TreeGrafter"/>
</dbReference>
<dbReference type="VEuPathDB" id="FungiDB:L203_05500"/>
<reference evidence="2" key="3">
    <citation type="submission" date="2024-01" db="EMBL/GenBank/DDBJ databases">
        <authorList>
            <person name="Coelho M.A."/>
            <person name="David-Palma M."/>
            <person name="Shea T."/>
            <person name="Sun S."/>
            <person name="Cuomo C.A."/>
            <person name="Heitman J."/>
        </authorList>
    </citation>
    <scope>NUCLEOTIDE SEQUENCE</scope>
    <source>
        <strain evidence="2">CBS 7841</strain>
    </source>
</reference>
<organism evidence="2 3">
    <name type="scientific">Cryptococcus depauperatus CBS 7841</name>
    <dbReference type="NCBI Taxonomy" id="1295531"/>
    <lineage>
        <taxon>Eukaryota</taxon>
        <taxon>Fungi</taxon>
        <taxon>Dikarya</taxon>
        <taxon>Basidiomycota</taxon>
        <taxon>Agaricomycotina</taxon>
        <taxon>Tremellomycetes</taxon>
        <taxon>Tremellales</taxon>
        <taxon>Cryptococcaceae</taxon>
        <taxon>Cryptococcus</taxon>
    </lineage>
</organism>
<dbReference type="GO" id="GO:0052651">
    <property type="term" value="P:monoacylglycerol catabolic process"/>
    <property type="evidence" value="ECO:0007669"/>
    <property type="project" value="TreeGrafter"/>
</dbReference>
<dbReference type="Pfam" id="PF12697">
    <property type="entry name" value="Abhydrolase_6"/>
    <property type="match status" value="1"/>
</dbReference>
<dbReference type="Proteomes" id="UP000094043">
    <property type="component" value="Chromosome 6"/>
</dbReference>